<organism evidence="3 4">
    <name type="scientific">Flammeovirga pectinis</name>
    <dbReference type="NCBI Taxonomy" id="2494373"/>
    <lineage>
        <taxon>Bacteria</taxon>
        <taxon>Pseudomonadati</taxon>
        <taxon>Bacteroidota</taxon>
        <taxon>Cytophagia</taxon>
        <taxon>Cytophagales</taxon>
        <taxon>Flammeovirgaceae</taxon>
        <taxon>Flammeovirga</taxon>
    </lineage>
</organism>
<keyword evidence="1" id="KW-0732">Signal</keyword>
<dbReference type="OrthoDB" id="1121493at2"/>
<dbReference type="RefSeq" id="WP_126611845.1">
    <property type="nucleotide sequence ID" value="NZ_CP034562.1"/>
</dbReference>
<evidence type="ECO:0000313" key="3">
    <source>
        <dbReference type="EMBL" id="AZQ61402.1"/>
    </source>
</evidence>
<dbReference type="EMBL" id="CP034562">
    <property type="protein sequence ID" value="AZQ61402.1"/>
    <property type="molecule type" value="Genomic_DNA"/>
</dbReference>
<dbReference type="KEGG" id="fll:EI427_03935"/>
<evidence type="ECO:0000259" key="2">
    <source>
        <dbReference type="Pfam" id="PF18962"/>
    </source>
</evidence>
<dbReference type="AlphaFoldDB" id="A0A3Q9FP15"/>
<feature type="domain" description="Secretion system C-terminal sorting" evidence="2">
    <location>
        <begin position="591"/>
        <end position="667"/>
    </location>
</feature>
<dbReference type="NCBIfam" id="TIGR04183">
    <property type="entry name" value="Por_Secre_tail"/>
    <property type="match status" value="1"/>
</dbReference>
<protein>
    <submittedName>
        <fullName evidence="3">T9SS type A sorting domain-containing protein</fullName>
    </submittedName>
</protein>
<keyword evidence="4" id="KW-1185">Reference proteome</keyword>
<accession>A0A3Q9FP15</accession>
<dbReference type="InterPro" id="IPR026444">
    <property type="entry name" value="Secre_tail"/>
</dbReference>
<evidence type="ECO:0000313" key="4">
    <source>
        <dbReference type="Proteomes" id="UP000267268"/>
    </source>
</evidence>
<dbReference type="Pfam" id="PF18962">
    <property type="entry name" value="Por_Secre_tail"/>
    <property type="match status" value="1"/>
</dbReference>
<feature type="chain" id="PRO_5018619151" evidence="1">
    <location>
        <begin position="26"/>
        <end position="668"/>
    </location>
</feature>
<sequence length="668" mass="76467">MNVSKLKKQLLCLSCLLLLSFQSFADTFSSELLTDRVNVYWNTSMQVTFRYRISEGIWQEISYEYDDNNKPNGKTIGEGDGLAPGTRIDIKLSSTNIWIRDYERTYYVATTPSHAYASIHDDRIVVQWDEHRFGNAPLDIRFKHSNDNSWTNILNQASGHIDLTPGNGFSTGNVEVEYKFTNANWSGNPSNQLIKDSYKVVSISSIEDEIKFTWPNNRYGGNLTFDFKYKYQGTSDASSYLYQQSSGNVTLRPNNGFIPQNVDVSIKESSSTTWNTQVHEFNNLNMSFVKTQIYEGYNIKAEWLLGKYGNTAIKFRYRDYGSSTWTYSENNSTGRVILGPLSPGLKEIEIAFQNKDFNNHIVEHRIEEYDIDFQSVVVVDDYVNVIWDKDYYKNVPIDIRYEYAIPGRGYPDGPFKWKYIDNQTSGNTQIRREPNGFDPKMYLWVQVKFSTSDQWPSESTTEPGSTKFVEIGSTPNHVSFEVSDNNTIIASWPTDKYGGQDLYFHYKGEGDFWTQNFIPSTEEQRIGRAEFAPPGGFANGSTVSGTVTFLDWTGCYECEEKSFSLTIPTSSSYRLKEIEFQPQIISDSFNIYPNPLVDQSTLEFNLGDQLEYEIKVYDLTGSVVHSKKGIGQNGINKLKIDKSDFSSKGIHIIELVSDKQIRRKKVIN</sequence>
<gene>
    <name evidence="3" type="ORF">EI427_03935</name>
</gene>
<reference evidence="3 4" key="1">
    <citation type="submission" date="2018-12" db="EMBL/GenBank/DDBJ databases">
        <title>Flammeovirga pectinis sp. nov., isolated from the gut of the Korean scallop, Patinopecten yessoensis.</title>
        <authorList>
            <person name="Bae J.-W."/>
            <person name="Jeong Y.-S."/>
            <person name="Kang W."/>
        </authorList>
    </citation>
    <scope>NUCLEOTIDE SEQUENCE [LARGE SCALE GENOMIC DNA]</scope>
    <source>
        <strain evidence="3 4">L12M1</strain>
    </source>
</reference>
<proteinExistence type="predicted"/>
<evidence type="ECO:0000256" key="1">
    <source>
        <dbReference type="SAM" id="SignalP"/>
    </source>
</evidence>
<feature type="signal peptide" evidence="1">
    <location>
        <begin position="1"/>
        <end position="25"/>
    </location>
</feature>
<name>A0A3Q9FP15_9BACT</name>
<dbReference type="Proteomes" id="UP000267268">
    <property type="component" value="Chromosome 1"/>
</dbReference>